<evidence type="ECO:0000256" key="1">
    <source>
        <dbReference type="SAM" id="MobiDB-lite"/>
    </source>
</evidence>
<feature type="compositionally biased region" description="Basic and acidic residues" evidence="1">
    <location>
        <begin position="288"/>
        <end position="309"/>
    </location>
</feature>
<dbReference type="GeneID" id="101851304"/>
<feature type="compositionally biased region" description="Basic and acidic residues" evidence="1">
    <location>
        <begin position="159"/>
        <end position="168"/>
    </location>
</feature>
<organism evidence="2 3">
    <name type="scientific">Aplysia californica</name>
    <name type="common">California sea hare</name>
    <dbReference type="NCBI Taxonomy" id="6500"/>
    <lineage>
        <taxon>Eukaryota</taxon>
        <taxon>Metazoa</taxon>
        <taxon>Spiralia</taxon>
        <taxon>Lophotrochozoa</taxon>
        <taxon>Mollusca</taxon>
        <taxon>Gastropoda</taxon>
        <taxon>Heterobranchia</taxon>
        <taxon>Euthyneura</taxon>
        <taxon>Tectipleura</taxon>
        <taxon>Aplysiida</taxon>
        <taxon>Aplysioidea</taxon>
        <taxon>Aplysiidae</taxon>
        <taxon>Aplysia</taxon>
    </lineage>
</organism>
<feature type="region of interest" description="Disordered" evidence="1">
    <location>
        <begin position="102"/>
        <end position="341"/>
    </location>
</feature>
<protein>
    <submittedName>
        <fullName evidence="3">HCLS1-associated protein X-1</fullName>
    </submittedName>
</protein>
<reference evidence="3" key="1">
    <citation type="submission" date="2025-08" db="UniProtKB">
        <authorList>
            <consortium name="RefSeq"/>
        </authorList>
    </citation>
    <scope>IDENTIFICATION</scope>
</reference>
<feature type="compositionally biased region" description="Basic and acidic residues" evidence="1">
    <location>
        <begin position="191"/>
        <end position="209"/>
    </location>
</feature>
<dbReference type="RefSeq" id="XP_005088944.1">
    <property type="nucleotide sequence ID" value="XM_005088887.3"/>
</dbReference>
<dbReference type="PANTHER" id="PTHR14938:SF2">
    <property type="entry name" value="HCLS1-ASSOCIATED PROTEIN X-1"/>
    <property type="match status" value="1"/>
</dbReference>
<gene>
    <name evidence="3" type="primary">LOC101851304</name>
</gene>
<feature type="compositionally biased region" description="Polar residues" evidence="1">
    <location>
        <begin position="313"/>
        <end position="326"/>
    </location>
</feature>
<accession>A0ABM0JA51</accession>
<dbReference type="Proteomes" id="UP000694888">
    <property type="component" value="Unplaced"/>
</dbReference>
<sequence length="355" mass="40525">MDIGDVFRRFFGFPNRIPPNWQNRHPSEEGDEYDDDGEGLRFGGSGGLNDDDTGAGHPSFEFFFGIPNGKEGLDDMFEHFHGDMWRQMESLHRQMEDMMKGFGTIDFPTEPDRPSQPSIGDSDQSDEKPKNKGNPFVWFHTPSPFFGRGPNPNQSPRDFMLKDGKGEEDQPTVPAHPEPRRRTIFSLPSWRKPEPEKKQDTDLDGKLSEEQILSLVQKPQSELRRVEQPPQQRRPHFFSSGSSVTFTTVQGADGKVEQKKVVRDSSGHEETTVTRSLGNQSHTVKTVTEGDGRQEKHETFQNMDEKDMGQFEEQWSQPSQRPTSPADSLIAPTPVPRIDSRDQDLFSQFFGWRDK</sequence>
<keyword evidence="2" id="KW-1185">Reference proteome</keyword>
<evidence type="ECO:0000313" key="3">
    <source>
        <dbReference type="RefSeq" id="XP_005088944.1"/>
    </source>
</evidence>
<feature type="compositionally biased region" description="Polar residues" evidence="1">
    <location>
        <begin position="273"/>
        <end position="286"/>
    </location>
</feature>
<dbReference type="PANTHER" id="PTHR14938">
    <property type="entry name" value="HCLS1-ASSOCIATED PROTEIN X-1"/>
    <property type="match status" value="1"/>
</dbReference>
<feature type="compositionally biased region" description="Basic and acidic residues" evidence="1">
    <location>
        <begin position="254"/>
        <end position="272"/>
    </location>
</feature>
<feature type="compositionally biased region" description="Low complexity" evidence="1">
    <location>
        <begin position="237"/>
        <end position="249"/>
    </location>
</feature>
<dbReference type="InterPro" id="IPR017248">
    <property type="entry name" value="HAX-1"/>
</dbReference>
<feature type="region of interest" description="Disordered" evidence="1">
    <location>
        <begin position="18"/>
        <end position="54"/>
    </location>
</feature>
<proteinExistence type="predicted"/>
<evidence type="ECO:0000313" key="2">
    <source>
        <dbReference type="Proteomes" id="UP000694888"/>
    </source>
</evidence>
<name>A0ABM0JA51_APLCA</name>